<feature type="transmembrane region" description="Helical" evidence="6">
    <location>
        <begin position="1117"/>
        <end position="1142"/>
    </location>
</feature>
<organism evidence="7 8">
    <name type="scientific">Sarcoptes scabiei</name>
    <name type="common">Itch mite</name>
    <name type="synonym">Acarus scabiei</name>
    <dbReference type="NCBI Taxonomy" id="52283"/>
    <lineage>
        <taxon>Eukaryota</taxon>
        <taxon>Metazoa</taxon>
        <taxon>Ecdysozoa</taxon>
        <taxon>Arthropoda</taxon>
        <taxon>Chelicerata</taxon>
        <taxon>Arachnida</taxon>
        <taxon>Acari</taxon>
        <taxon>Acariformes</taxon>
        <taxon>Sarcoptiformes</taxon>
        <taxon>Astigmata</taxon>
        <taxon>Psoroptidia</taxon>
        <taxon>Sarcoptoidea</taxon>
        <taxon>Sarcoptidae</taxon>
        <taxon>Sarcoptinae</taxon>
        <taxon>Sarcoptes</taxon>
    </lineage>
</organism>
<feature type="compositionally biased region" description="Low complexity" evidence="5">
    <location>
        <begin position="11"/>
        <end position="24"/>
    </location>
</feature>
<feature type="region of interest" description="Disordered" evidence="5">
    <location>
        <begin position="277"/>
        <end position="298"/>
    </location>
</feature>
<evidence type="ECO:0000256" key="4">
    <source>
        <dbReference type="ARBA" id="ARBA00023136"/>
    </source>
</evidence>
<dbReference type="PANTHER" id="PTHR23507:SF1">
    <property type="entry name" value="FI18259P1-RELATED"/>
    <property type="match status" value="1"/>
</dbReference>
<keyword evidence="3 6" id="KW-1133">Transmembrane helix</keyword>
<comment type="subcellular location">
    <subcellularLocation>
        <location evidence="1">Membrane</location>
        <topology evidence="1">Multi-pass membrane protein</topology>
    </subcellularLocation>
</comment>
<evidence type="ECO:0000256" key="2">
    <source>
        <dbReference type="ARBA" id="ARBA00022692"/>
    </source>
</evidence>
<dbReference type="InterPro" id="IPR036034">
    <property type="entry name" value="PDZ_sf"/>
</dbReference>
<feature type="region of interest" description="Disordered" evidence="5">
    <location>
        <begin position="445"/>
        <end position="468"/>
    </location>
</feature>
<dbReference type="SUPFAM" id="SSF103473">
    <property type="entry name" value="MFS general substrate transporter"/>
    <property type="match status" value="1"/>
</dbReference>
<dbReference type="OrthoDB" id="419734at2759"/>
<dbReference type="GO" id="GO:0016020">
    <property type="term" value="C:membrane"/>
    <property type="evidence" value="ECO:0007669"/>
    <property type="project" value="UniProtKB-SubCell"/>
</dbReference>
<comment type="caution">
    <text evidence="7">The sequence shown here is derived from an EMBL/GenBank/DDBJ whole genome shotgun (WGS) entry which is preliminary data.</text>
</comment>
<accession>A0A132AFV6</accession>
<feature type="transmembrane region" description="Helical" evidence="6">
    <location>
        <begin position="1188"/>
        <end position="1210"/>
    </location>
</feature>
<dbReference type="PANTHER" id="PTHR23507">
    <property type="entry name" value="ZGC:174356"/>
    <property type="match status" value="1"/>
</dbReference>
<feature type="transmembrane region" description="Helical" evidence="6">
    <location>
        <begin position="1222"/>
        <end position="1245"/>
    </location>
</feature>
<dbReference type="Pfam" id="PF00595">
    <property type="entry name" value="PDZ"/>
    <property type="match status" value="1"/>
</dbReference>
<feature type="compositionally biased region" description="Low complexity" evidence="5">
    <location>
        <begin position="445"/>
        <end position="463"/>
    </location>
</feature>
<feature type="transmembrane region" description="Helical" evidence="6">
    <location>
        <begin position="1079"/>
        <end position="1105"/>
    </location>
</feature>
<feature type="region of interest" description="Disordered" evidence="5">
    <location>
        <begin position="692"/>
        <end position="721"/>
    </location>
</feature>
<dbReference type="AlphaFoldDB" id="A0A132AFV6"/>
<keyword evidence="4 6" id="KW-0472">Membrane</keyword>
<feature type="transmembrane region" description="Helical" evidence="6">
    <location>
        <begin position="946"/>
        <end position="974"/>
    </location>
</feature>
<dbReference type="GO" id="GO:0022857">
    <property type="term" value="F:transmembrane transporter activity"/>
    <property type="evidence" value="ECO:0007669"/>
    <property type="project" value="InterPro"/>
</dbReference>
<evidence type="ECO:0000313" key="7">
    <source>
        <dbReference type="EMBL" id="KPM09455.1"/>
    </source>
</evidence>
<evidence type="ECO:0000256" key="5">
    <source>
        <dbReference type="SAM" id="MobiDB-lite"/>
    </source>
</evidence>
<feature type="region of interest" description="Disordered" evidence="5">
    <location>
        <begin position="40"/>
        <end position="131"/>
    </location>
</feature>
<dbReference type="InterPro" id="IPR011701">
    <property type="entry name" value="MFS"/>
</dbReference>
<proteinExistence type="predicted"/>
<name>A0A132AFV6_SARSC</name>
<feature type="transmembrane region" description="Helical" evidence="6">
    <location>
        <begin position="882"/>
        <end position="901"/>
    </location>
</feature>
<dbReference type="Pfam" id="PF07690">
    <property type="entry name" value="MFS_1"/>
    <property type="match status" value="1"/>
</dbReference>
<dbReference type="PROSITE" id="PS50106">
    <property type="entry name" value="PDZ"/>
    <property type="match status" value="1"/>
</dbReference>
<evidence type="ECO:0000256" key="1">
    <source>
        <dbReference type="ARBA" id="ARBA00004141"/>
    </source>
</evidence>
<dbReference type="SUPFAM" id="SSF50156">
    <property type="entry name" value="PDZ domain-like"/>
    <property type="match status" value="1"/>
</dbReference>
<dbReference type="Gene3D" id="2.30.42.10">
    <property type="match status" value="1"/>
</dbReference>
<feature type="region of interest" description="Disordered" evidence="5">
    <location>
        <begin position="1"/>
        <end position="24"/>
    </location>
</feature>
<evidence type="ECO:0000256" key="3">
    <source>
        <dbReference type="ARBA" id="ARBA00022989"/>
    </source>
</evidence>
<dbReference type="Gene3D" id="1.20.1250.20">
    <property type="entry name" value="MFS general substrate transporter like domains"/>
    <property type="match status" value="1"/>
</dbReference>
<evidence type="ECO:0000313" key="8">
    <source>
        <dbReference type="Proteomes" id="UP000616769"/>
    </source>
</evidence>
<feature type="compositionally biased region" description="Low complexity" evidence="5">
    <location>
        <begin position="64"/>
        <end position="92"/>
    </location>
</feature>
<feature type="transmembrane region" description="Helical" evidence="6">
    <location>
        <begin position="1162"/>
        <end position="1182"/>
    </location>
</feature>
<feature type="compositionally biased region" description="Low complexity" evidence="5">
    <location>
        <begin position="385"/>
        <end position="399"/>
    </location>
</feature>
<dbReference type="SMART" id="SM00228">
    <property type="entry name" value="PDZ"/>
    <property type="match status" value="1"/>
</dbReference>
<reference evidence="7 8" key="1">
    <citation type="journal article" date="2015" name="Parasit. Vectors">
        <title>Draft genome of the scabies mite.</title>
        <authorList>
            <person name="Rider S.D.Jr."/>
            <person name="Morgan M.S."/>
            <person name="Arlian L.G."/>
        </authorList>
    </citation>
    <scope>NUCLEOTIDE SEQUENCE [LARGE SCALE GENOMIC DNA]</scope>
    <source>
        <strain evidence="7">Arlian Lab</strain>
    </source>
</reference>
<feature type="compositionally biased region" description="Polar residues" evidence="5">
    <location>
        <begin position="93"/>
        <end position="105"/>
    </location>
</feature>
<gene>
    <name evidence="7" type="ORF">QR98_0079910</name>
</gene>
<feature type="transmembrane region" description="Helical" evidence="6">
    <location>
        <begin position="1019"/>
        <end position="1038"/>
    </location>
</feature>
<feature type="transmembrane region" description="Helical" evidence="6">
    <location>
        <begin position="908"/>
        <end position="931"/>
    </location>
</feature>
<evidence type="ECO:0000256" key="6">
    <source>
        <dbReference type="SAM" id="Phobius"/>
    </source>
</evidence>
<dbReference type="EMBL" id="JXLN01013571">
    <property type="protein sequence ID" value="KPM09455.1"/>
    <property type="molecule type" value="Genomic_DNA"/>
</dbReference>
<feature type="region of interest" description="Disordered" evidence="5">
    <location>
        <begin position="365"/>
        <end position="400"/>
    </location>
</feature>
<dbReference type="CDD" id="cd00136">
    <property type="entry name" value="PDZ_canonical"/>
    <property type="match status" value="1"/>
</dbReference>
<feature type="transmembrane region" description="Helical" evidence="6">
    <location>
        <begin position="986"/>
        <end position="1007"/>
    </location>
</feature>
<dbReference type="InterPro" id="IPR036259">
    <property type="entry name" value="MFS_trans_sf"/>
</dbReference>
<dbReference type="Proteomes" id="UP000616769">
    <property type="component" value="Unassembled WGS sequence"/>
</dbReference>
<sequence>MINPNDSGLDPLRPSSSSSPLSSTTLTAINLSSNRHCLNHSDKHSIGTTSSTLAVGKNHSGRPSCRISSSSLQSSSRSTSSSSSSSSSISLTRKTPTAVKSTSFHSIPCQKLSPFSPRTSPNQNEIEHNNDFDSLPFLSLKKLSIDSSSKNDDRSPLHSILRQSSSLASSSSSASSTLSAKCNKVVIVDHHSNDSGIVDDEVDQSKYQFNQLNHNEKNQESLNDELNCCLSVSDSELSDHNSSGDSVDCSAATTNDFYICVNDEFTEEHRNPDIIGLEDPLNHSSDANDMTEEEKQYSRTLIRGHHLYPTSSLDAAIYSSSSSASSVSSLNDHLHNDIANRSKEIKKSSNDSDFDQMRSKNSFYLDSSSHHQHRDDSGIFASDDTTSPSTSEFSQSPSPELLERVSLENHRAMKTDDEPLLQRAKQVNCNKLSSTVRKRVAFFDAKQSQSDQSPQQQQQQPAKDSLDSDVSMANVKSGLNQLTLSRSSSAPACEESLLTSLNSGDDDNDLENFSNLDEIEKEQESISLSSIETTKSLQKNLFNERIEDLSSSSNSLQKQRDSFINARRHQNVCKLRNLIISDAVLYDNDRQDSIERDLKNNSQTETSGIETIDLNCDEMIESAIKNVESRNDFGTTEINKIETEAIKSSSLPLDIDINEEKDSILNEKCSDKPIRFLQKISKRENTYENQEKNLMDLSSSSAPSPAAAATMKMNSTSSTQSSSRKIMNELVIYQKQHSMRAIIYHLNDIENLNDQDCLNRLGITIKGGFTSDSDTDIVTSINPDGLAAQDGRLQIGDRIISINGGPVDKEGTLRPRDELLTVNAIFAEYDVIGDLFYVNKCIDHLKMADINELHICTEDLKHNRSNSIANQISKEANNVQKYYNGILYATSIISSFIAASYADRRTKLLPILVPLIGSAIVQLVILGSLFWKSDQDIPQLLTSNGLIVLFVCSFISGISGGTSTLLSSCFAFVAEKCDMSSRTSRIAIVEACLFGGGFFGFTIAGAILRRYPNSINRYIFNFALFLTLHLLLTIYIILRQQMFNVNTETLNRSTMTFRSLLTSIFNTVTRRRLVNNHRLAIYLMLITFILISFWNVSITTMLFIYTRNLLHWPAWKYSYFSSAKFGLCGIFLLLLPLIQAILDGRLLTSRPILNGSVKDSTIITFGLLSRALTAILIGLASLSSDSNFMIYALIAIIFAEYPIPAIRSMISKIIEPNEKAQMFAIISAIQSVCFFIGGIGFLVWYNTFLELFWMGPGWIFILMGIFQFISMFIFW</sequence>
<dbReference type="InterPro" id="IPR001478">
    <property type="entry name" value="PDZ"/>
</dbReference>
<keyword evidence="2 6" id="KW-0812">Transmembrane</keyword>
<protein>
    <submittedName>
        <fullName evidence="7">Uncharacterized protein</fullName>
    </submittedName>
</protein>
<dbReference type="VEuPathDB" id="VectorBase:SSCA002110"/>
<feature type="transmembrane region" description="Helical" evidence="6">
    <location>
        <begin position="1251"/>
        <end position="1274"/>
    </location>
</feature>
<feature type="compositionally biased region" description="Low complexity" evidence="5">
    <location>
        <begin position="698"/>
        <end position="721"/>
    </location>
</feature>